<evidence type="ECO:0000313" key="1">
    <source>
        <dbReference type="EMBL" id="KAH3753573.1"/>
    </source>
</evidence>
<accession>A0A9D4DR78</accession>
<comment type="caution">
    <text evidence="1">The sequence shown here is derived from an EMBL/GenBank/DDBJ whole genome shotgun (WGS) entry which is preliminary data.</text>
</comment>
<sequence>MMMPHTTSVIKINILTKFHKDWIKTVTSTVYTNKLLTDTRTHERTTKNAQPPGVHVFQQTDLIINVASRVLHSRPTVAMFFRLVGTIFKLIQDIIGAHVLTKFNEDWIINVTSKA</sequence>
<evidence type="ECO:0000313" key="2">
    <source>
        <dbReference type="Proteomes" id="UP000828390"/>
    </source>
</evidence>
<protein>
    <submittedName>
        <fullName evidence="1">Uncharacterized protein</fullName>
    </submittedName>
</protein>
<gene>
    <name evidence="1" type="ORF">DPMN_188213</name>
</gene>
<proteinExistence type="predicted"/>
<dbReference type="EMBL" id="JAIWYP010000010">
    <property type="protein sequence ID" value="KAH3753573.1"/>
    <property type="molecule type" value="Genomic_DNA"/>
</dbReference>
<dbReference type="AlphaFoldDB" id="A0A9D4DR78"/>
<keyword evidence="2" id="KW-1185">Reference proteome</keyword>
<organism evidence="1 2">
    <name type="scientific">Dreissena polymorpha</name>
    <name type="common">Zebra mussel</name>
    <name type="synonym">Mytilus polymorpha</name>
    <dbReference type="NCBI Taxonomy" id="45954"/>
    <lineage>
        <taxon>Eukaryota</taxon>
        <taxon>Metazoa</taxon>
        <taxon>Spiralia</taxon>
        <taxon>Lophotrochozoa</taxon>
        <taxon>Mollusca</taxon>
        <taxon>Bivalvia</taxon>
        <taxon>Autobranchia</taxon>
        <taxon>Heteroconchia</taxon>
        <taxon>Euheterodonta</taxon>
        <taxon>Imparidentia</taxon>
        <taxon>Neoheterodontei</taxon>
        <taxon>Myida</taxon>
        <taxon>Dreissenoidea</taxon>
        <taxon>Dreissenidae</taxon>
        <taxon>Dreissena</taxon>
    </lineage>
</organism>
<reference evidence="1" key="2">
    <citation type="submission" date="2020-11" db="EMBL/GenBank/DDBJ databases">
        <authorList>
            <person name="McCartney M.A."/>
            <person name="Auch B."/>
            <person name="Kono T."/>
            <person name="Mallez S."/>
            <person name="Becker A."/>
            <person name="Gohl D.M."/>
            <person name="Silverstein K.A.T."/>
            <person name="Koren S."/>
            <person name="Bechman K.B."/>
            <person name="Herman A."/>
            <person name="Abrahante J.E."/>
            <person name="Garbe J."/>
        </authorList>
    </citation>
    <scope>NUCLEOTIDE SEQUENCE</scope>
    <source>
        <strain evidence="1">Duluth1</strain>
        <tissue evidence="1">Whole animal</tissue>
    </source>
</reference>
<name>A0A9D4DR78_DREPO</name>
<reference evidence="1" key="1">
    <citation type="journal article" date="2019" name="bioRxiv">
        <title>The Genome of the Zebra Mussel, Dreissena polymorpha: A Resource for Invasive Species Research.</title>
        <authorList>
            <person name="McCartney M.A."/>
            <person name="Auch B."/>
            <person name="Kono T."/>
            <person name="Mallez S."/>
            <person name="Zhang Y."/>
            <person name="Obille A."/>
            <person name="Becker A."/>
            <person name="Abrahante J.E."/>
            <person name="Garbe J."/>
            <person name="Badalamenti J.P."/>
            <person name="Herman A."/>
            <person name="Mangelson H."/>
            <person name="Liachko I."/>
            <person name="Sullivan S."/>
            <person name="Sone E.D."/>
            <person name="Koren S."/>
            <person name="Silverstein K.A.T."/>
            <person name="Beckman K.B."/>
            <person name="Gohl D.M."/>
        </authorList>
    </citation>
    <scope>NUCLEOTIDE SEQUENCE</scope>
    <source>
        <strain evidence="1">Duluth1</strain>
        <tissue evidence="1">Whole animal</tissue>
    </source>
</reference>
<dbReference type="Proteomes" id="UP000828390">
    <property type="component" value="Unassembled WGS sequence"/>
</dbReference>